<dbReference type="InterPro" id="IPR042216">
    <property type="entry name" value="MitoNEET_CISD"/>
</dbReference>
<sequence>MFEKENKRVKEARKLLENLADRGTHWEYHQKDCGAVYDKKPFKVLCKEGKMYMWCACGWSKQQPFCDGTHNIAHYKITQKPIPFTCKETKEYWFCNCKQTKHRPFCDGIHKNEDVQKAHSVVKH</sequence>
<organism evidence="7 8">
    <name type="scientific">Leptotrombidium deliense</name>
    <dbReference type="NCBI Taxonomy" id="299467"/>
    <lineage>
        <taxon>Eukaryota</taxon>
        <taxon>Metazoa</taxon>
        <taxon>Ecdysozoa</taxon>
        <taxon>Arthropoda</taxon>
        <taxon>Chelicerata</taxon>
        <taxon>Arachnida</taxon>
        <taxon>Acari</taxon>
        <taxon>Acariformes</taxon>
        <taxon>Trombidiformes</taxon>
        <taxon>Prostigmata</taxon>
        <taxon>Anystina</taxon>
        <taxon>Parasitengona</taxon>
        <taxon>Trombiculoidea</taxon>
        <taxon>Trombiculidae</taxon>
        <taxon>Leptotrombidium</taxon>
    </lineage>
</organism>
<keyword evidence="3" id="KW-0408">Iron</keyword>
<dbReference type="EMBL" id="NCKV01000740">
    <property type="protein sequence ID" value="RWS29849.1"/>
    <property type="molecule type" value="Genomic_DNA"/>
</dbReference>
<dbReference type="OrthoDB" id="15717at2759"/>
<keyword evidence="1" id="KW-0001">2Fe-2S</keyword>
<evidence type="ECO:0000259" key="6">
    <source>
        <dbReference type="SMART" id="SM00704"/>
    </source>
</evidence>
<feature type="domain" description="Iron-binding zinc finger CDGSH type" evidence="6">
    <location>
        <begin position="39"/>
        <end position="76"/>
    </location>
</feature>
<gene>
    <name evidence="7" type="ORF">B4U80_11183</name>
</gene>
<dbReference type="GO" id="GO:0046872">
    <property type="term" value="F:metal ion binding"/>
    <property type="evidence" value="ECO:0007669"/>
    <property type="project" value="UniProtKB-KW"/>
</dbReference>
<dbReference type="GO" id="GO:0005739">
    <property type="term" value="C:mitochondrion"/>
    <property type="evidence" value="ECO:0007669"/>
    <property type="project" value="TreeGrafter"/>
</dbReference>
<comment type="caution">
    <text evidence="7">The sequence shown here is derived from an EMBL/GenBank/DDBJ whole genome shotgun (WGS) entry which is preliminary data.</text>
</comment>
<dbReference type="VEuPathDB" id="VectorBase:LDEU002189"/>
<keyword evidence="2" id="KW-0479">Metal-binding</keyword>
<dbReference type="GO" id="GO:0051537">
    <property type="term" value="F:2 iron, 2 sulfur cluster binding"/>
    <property type="evidence" value="ECO:0007669"/>
    <property type="project" value="UniProtKB-KW"/>
</dbReference>
<evidence type="ECO:0000256" key="1">
    <source>
        <dbReference type="ARBA" id="ARBA00022714"/>
    </source>
</evidence>
<dbReference type="STRING" id="299467.A0A443SQQ4"/>
<feature type="domain" description="Iron-binding zinc finger CDGSH type" evidence="6">
    <location>
        <begin position="79"/>
        <end position="116"/>
    </location>
</feature>
<dbReference type="PANTHER" id="PTHR46491">
    <property type="entry name" value="CDGSH IRON SULFUR DOMAIN PROTEIN HOMOLOG"/>
    <property type="match status" value="1"/>
</dbReference>
<comment type="cofactor">
    <cofactor evidence="5">
        <name>[2Fe-2S] cluster</name>
        <dbReference type="ChEBI" id="CHEBI:190135"/>
    </cofactor>
</comment>
<dbReference type="InterPro" id="IPR018967">
    <property type="entry name" value="FeS-contain_CDGSH-typ"/>
</dbReference>
<dbReference type="InterPro" id="IPR052950">
    <property type="entry name" value="CISD"/>
</dbReference>
<protein>
    <submittedName>
        <fullName evidence="7">CDGSH iron-sulfur domain-containing protein 3-like protein</fullName>
    </submittedName>
</protein>
<evidence type="ECO:0000256" key="2">
    <source>
        <dbReference type="ARBA" id="ARBA00022723"/>
    </source>
</evidence>
<evidence type="ECO:0000256" key="3">
    <source>
        <dbReference type="ARBA" id="ARBA00023004"/>
    </source>
</evidence>
<dbReference type="PANTHER" id="PTHR46491:SF3">
    <property type="entry name" value="CDGSH IRON-SULFUR DOMAIN-CONTAINING PROTEIN 3, MITOCHONDRIAL"/>
    <property type="match status" value="1"/>
</dbReference>
<evidence type="ECO:0000313" key="7">
    <source>
        <dbReference type="EMBL" id="RWS29849.1"/>
    </source>
</evidence>
<keyword evidence="8" id="KW-1185">Reference proteome</keyword>
<evidence type="ECO:0000256" key="5">
    <source>
        <dbReference type="ARBA" id="ARBA00034078"/>
    </source>
</evidence>
<name>A0A443SQQ4_9ACAR</name>
<evidence type="ECO:0000256" key="4">
    <source>
        <dbReference type="ARBA" id="ARBA00023014"/>
    </source>
</evidence>
<dbReference type="Pfam" id="PF09360">
    <property type="entry name" value="zf-CDGSH"/>
    <property type="match status" value="1"/>
</dbReference>
<evidence type="ECO:0000313" key="8">
    <source>
        <dbReference type="Proteomes" id="UP000288716"/>
    </source>
</evidence>
<keyword evidence="4" id="KW-0411">Iron-sulfur</keyword>
<accession>A0A443SQQ4</accession>
<reference evidence="7 8" key="1">
    <citation type="journal article" date="2018" name="Gigascience">
        <title>Genomes of trombidid mites reveal novel predicted allergens and laterally-transferred genes associated with secondary metabolism.</title>
        <authorList>
            <person name="Dong X."/>
            <person name="Chaisiri K."/>
            <person name="Xia D."/>
            <person name="Armstrong S.D."/>
            <person name="Fang Y."/>
            <person name="Donnelly M.J."/>
            <person name="Kadowaki T."/>
            <person name="McGarry J.W."/>
            <person name="Darby A.C."/>
            <person name="Makepeace B.L."/>
        </authorList>
    </citation>
    <scope>NUCLEOTIDE SEQUENCE [LARGE SCALE GENOMIC DNA]</scope>
    <source>
        <strain evidence="7">UoL-UT</strain>
    </source>
</reference>
<dbReference type="Proteomes" id="UP000288716">
    <property type="component" value="Unassembled WGS sequence"/>
</dbReference>
<dbReference type="Gene3D" id="3.40.5.90">
    <property type="entry name" value="CDGSH iron-sulfur domain, mitoNEET-type"/>
    <property type="match status" value="2"/>
</dbReference>
<dbReference type="SMART" id="SM00704">
    <property type="entry name" value="ZnF_CDGSH"/>
    <property type="match status" value="2"/>
</dbReference>
<proteinExistence type="predicted"/>
<dbReference type="AlphaFoldDB" id="A0A443SQQ4"/>